<feature type="domain" description="RNA polymerase sigma-70 region 2" evidence="5">
    <location>
        <begin position="27"/>
        <end position="92"/>
    </location>
</feature>
<evidence type="ECO:0000256" key="2">
    <source>
        <dbReference type="ARBA" id="ARBA00023015"/>
    </source>
</evidence>
<comment type="similarity">
    <text evidence="1">Belongs to the sigma-70 factor family. ECF subfamily.</text>
</comment>
<evidence type="ECO:0000259" key="5">
    <source>
        <dbReference type="Pfam" id="PF04542"/>
    </source>
</evidence>
<evidence type="ECO:0000313" key="7">
    <source>
        <dbReference type="EMBL" id="MDJ1483310.1"/>
    </source>
</evidence>
<dbReference type="RefSeq" id="WP_313983022.1">
    <property type="nucleotide sequence ID" value="NZ_JASJOR010000012.1"/>
</dbReference>
<dbReference type="InterPro" id="IPR013325">
    <property type="entry name" value="RNA_pol_sigma_r2"/>
</dbReference>
<protein>
    <submittedName>
        <fullName evidence="7">Sigma-70 family RNA polymerase sigma factor</fullName>
    </submittedName>
</protein>
<comment type="caution">
    <text evidence="7">The sequence shown here is derived from an EMBL/GenBank/DDBJ whole genome shotgun (WGS) entry which is preliminary data.</text>
</comment>
<dbReference type="NCBIfam" id="TIGR02937">
    <property type="entry name" value="sigma70-ECF"/>
    <property type="match status" value="1"/>
</dbReference>
<dbReference type="GO" id="GO:0003677">
    <property type="term" value="F:DNA binding"/>
    <property type="evidence" value="ECO:0007669"/>
    <property type="project" value="InterPro"/>
</dbReference>
<keyword evidence="4" id="KW-0804">Transcription</keyword>
<evidence type="ECO:0000256" key="4">
    <source>
        <dbReference type="ARBA" id="ARBA00023163"/>
    </source>
</evidence>
<proteinExistence type="inferred from homology"/>
<dbReference type="Pfam" id="PF04542">
    <property type="entry name" value="Sigma70_r2"/>
    <property type="match status" value="1"/>
</dbReference>
<dbReference type="PANTHER" id="PTHR43133">
    <property type="entry name" value="RNA POLYMERASE ECF-TYPE SIGMA FACTO"/>
    <property type="match status" value="1"/>
</dbReference>
<dbReference type="Gene3D" id="1.10.1740.10">
    <property type="match status" value="1"/>
</dbReference>
<evidence type="ECO:0000256" key="1">
    <source>
        <dbReference type="ARBA" id="ARBA00010641"/>
    </source>
</evidence>
<feature type="domain" description="RNA polymerase sigma factor 70 region 4 type 2" evidence="6">
    <location>
        <begin position="122"/>
        <end position="172"/>
    </location>
</feature>
<dbReference type="SUPFAM" id="SSF88946">
    <property type="entry name" value="Sigma2 domain of RNA polymerase sigma factors"/>
    <property type="match status" value="1"/>
</dbReference>
<dbReference type="InterPro" id="IPR013324">
    <property type="entry name" value="RNA_pol_sigma_r3/r4-like"/>
</dbReference>
<dbReference type="GO" id="GO:0006352">
    <property type="term" value="P:DNA-templated transcription initiation"/>
    <property type="evidence" value="ECO:0007669"/>
    <property type="project" value="InterPro"/>
</dbReference>
<keyword evidence="2" id="KW-0805">Transcription regulation</keyword>
<dbReference type="PANTHER" id="PTHR43133:SF46">
    <property type="entry name" value="RNA POLYMERASE SIGMA-70 FACTOR ECF SUBFAMILY"/>
    <property type="match status" value="1"/>
</dbReference>
<reference evidence="7" key="1">
    <citation type="submission" date="2023-05" db="EMBL/GenBank/DDBJ databases">
        <authorList>
            <person name="Zhang X."/>
        </authorList>
    </citation>
    <scope>NUCLEOTIDE SEQUENCE</scope>
    <source>
        <strain evidence="7">YF14B1</strain>
    </source>
</reference>
<sequence>MINLKNLSDDELTILMKNGIEGAFDEIYNRYWDKLFYAAYRMVKSTQVAEEITQDTFMLVWTKRQTLDIQSLKPYLAAMLRYEVYRYLAKSKQAEQTQSLIQHTEPKSVSIEEEIENKLLLEIITKLTNQLPEKCRLVFQYNKLQDKPLSDVCEEMKISQKTAEAHLTKALKVIRINLSNAMHMLLQLMLLLLFS</sequence>
<dbReference type="InterPro" id="IPR007627">
    <property type="entry name" value="RNA_pol_sigma70_r2"/>
</dbReference>
<dbReference type="InterPro" id="IPR039425">
    <property type="entry name" value="RNA_pol_sigma-70-like"/>
</dbReference>
<dbReference type="EMBL" id="JASJOS010000010">
    <property type="protein sequence ID" value="MDJ1483310.1"/>
    <property type="molecule type" value="Genomic_DNA"/>
</dbReference>
<evidence type="ECO:0000259" key="6">
    <source>
        <dbReference type="Pfam" id="PF08281"/>
    </source>
</evidence>
<dbReference type="SUPFAM" id="SSF88659">
    <property type="entry name" value="Sigma3 and sigma4 domains of RNA polymerase sigma factors"/>
    <property type="match status" value="1"/>
</dbReference>
<evidence type="ECO:0000313" key="8">
    <source>
        <dbReference type="Proteomes" id="UP001241110"/>
    </source>
</evidence>
<gene>
    <name evidence="7" type="ORF">QNI16_22620</name>
</gene>
<organism evidence="7 8">
    <name type="scientific">Xanthocytophaga flava</name>
    <dbReference type="NCBI Taxonomy" id="3048013"/>
    <lineage>
        <taxon>Bacteria</taxon>
        <taxon>Pseudomonadati</taxon>
        <taxon>Bacteroidota</taxon>
        <taxon>Cytophagia</taxon>
        <taxon>Cytophagales</taxon>
        <taxon>Rhodocytophagaceae</taxon>
        <taxon>Xanthocytophaga</taxon>
    </lineage>
</organism>
<dbReference type="Proteomes" id="UP001241110">
    <property type="component" value="Unassembled WGS sequence"/>
</dbReference>
<keyword evidence="3" id="KW-0731">Sigma factor</keyword>
<dbReference type="InterPro" id="IPR013249">
    <property type="entry name" value="RNA_pol_sigma70_r4_t2"/>
</dbReference>
<dbReference type="Pfam" id="PF08281">
    <property type="entry name" value="Sigma70_r4_2"/>
    <property type="match status" value="1"/>
</dbReference>
<dbReference type="Gene3D" id="1.10.10.10">
    <property type="entry name" value="Winged helix-like DNA-binding domain superfamily/Winged helix DNA-binding domain"/>
    <property type="match status" value="1"/>
</dbReference>
<accession>A0AAE3QU78</accession>
<evidence type="ECO:0000256" key="3">
    <source>
        <dbReference type="ARBA" id="ARBA00023082"/>
    </source>
</evidence>
<dbReference type="AlphaFoldDB" id="A0AAE3QU78"/>
<dbReference type="InterPro" id="IPR036388">
    <property type="entry name" value="WH-like_DNA-bd_sf"/>
</dbReference>
<dbReference type="InterPro" id="IPR014284">
    <property type="entry name" value="RNA_pol_sigma-70_dom"/>
</dbReference>
<name>A0AAE3QU78_9BACT</name>
<dbReference type="GO" id="GO:0016987">
    <property type="term" value="F:sigma factor activity"/>
    <property type="evidence" value="ECO:0007669"/>
    <property type="project" value="UniProtKB-KW"/>
</dbReference>